<dbReference type="Proteomes" id="UP001500603">
    <property type="component" value="Unassembled WGS sequence"/>
</dbReference>
<evidence type="ECO:0000313" key="1">
    <source>
        <dbReference type="EMBL" id="GAA5044212.1"/>
    </source>
</evidence>
<organism evidence="1 2">
    <name type="scientific">Nocardia callitridis</name>
    <dbReference type="NCBI Taxonomy" id="648753"/>
    <lineage>
        <taxon>Bacteria</taxon>
        <taxon>Bacillati</taxon>
        <taxon>Actinomycetota</taxon>
        <taxon>Actinomycetes</taxon>
        <taxon>Mycobacteriales</taxon>
        <taxon>Nocardiaceae</taxon>
        <taxon>Nocardia</taxon>
    </lineage>
</organism>
<proteinExistence type="predicted"/>
<dbReference type="EMBL" id="BAABJM010000001">
    <property type="protein sequence ID" value="GAA5044212.1"/>
    <property type="molecule type" value="Genomic_DNA"/>
</dbReference>
<protein>
    <submittedName>
        <fullName evidence="1">Uncharacterized protein</fullName>
    </submittedName>
</protein>
<comment type="caution">
    <text evidence="1">The sequence shown here is derived from an EMBL/GenBank/DDBJ whole genome shotgun (WGS) entry which is preliminary data.</text>
</comment>
<name>A0ABP9JUT5_9NOCA</name>
<reference evidence="2" key="1">
    <citation type="journal article" date="2019" name="Int. J. Syst. Evol. Microbiol.">
        <title>The Global Catalogue of Microorganisms (GCM) 10K type strain sequencing project: providing services to taxonomists for standard genome sequencing and annotation.</title>
        <authorList>
            <consortium name="The Broad Institute Genomics Platform"/>
            <consortium name="The Broad Institute Genome Sequencing Center for Infectious Disease"/>
            <person name="Wu L."/>
            <person name="Ma J."/>
        </authorList>
    </citation>
    <scope>NUCLEOTIDE SEQUENCE [LARGE SCALE GENOMIC DNA]</scope>
    <source>
        <strain evidence="2">JCM 18298</strain>
    </source>
</reference>
<accession>A0ABP9JUT5</accession>
<gene>
    <name evidence="1" type="ORF">GCM10023318_06680</name>
</gene>
<keyword evidence="2" id="KW-1185">Reference proteome</keyword>
<evidence type="ECO:0000313" key="2">
    <source>
        <dbReference type="Proteomes" id="UP001500603"/>
    </source>
</evidence>
<sequence length="63" mass="6978">MFVDIDSVAEGFVDLLDLPRDPADWPQMGTVLSMAVAILRIGPHSLHGRTSIQVRLRPVQLPE</sequence>